<keyword evidence="1" id="KW-1133">Transmembrane helix</keyword>
<dbReference type="AlphaFoldDB" id="A0A915DRN9"/>
<keyword evidence="1" id="KW-0812">Transmembrane</keyword>
<dbReference type="Pfam" id="PF10326">
    <property type="entry name" value="7TM_GPCR_Str"/>
    <property type="match status" value="1"/>
</dbReference>
<feature type="transmembrane region" description="Helical" evidence="1">
    <location>
        <begin position="42"/>
        <end position="66"/>
    </location>
</feature>
<keyword evidence="2" id="KW-1185">Reference proteome</keyword>
<dbReference type="InterPro" id="IPR019428">
    <property type="entry name" value="7TM_GPCR_serpentine_rcpt_Str"/>
</dbReference>
<accession>A0A915DRN9</accession>
<evidence type="ECO:0000313" key="3">
    <source>
        <dbReference type="WBParaSite" id="jg22165"/>
    </source>
</evidence>
<feature type="transmembrane region" description="Helical" evidence="1">
    <location>
        <begin position="86"/>
        <end position="106"/>
    </location>
</feature>
<evidence type="ECO:0000313" key="2">
    <source>
        <dbReference type="Proteomes" id="UP000887574"/>
    </source>
</evidence>
<evidence type="ECO:0000256" key="1">
    <source>
        <dbReference type="SAM" id="Phobius"/>
    </source>
</evidence>
<organism evidence="2 3">
    <name type="scientific">Ditylenchus dipsaci</name>
    <dbReference type="NCBI Taxonomy" id="166011"/>
    <lineage>
        <taxon>Eukaryota</taxon>
        <taxon>Metazoa</taxon>
        <taxon>Ecdysozoa</taxon>
        <taxon>Nematoda</taxon>
        <taxon>Chromadorea</taxon>
        <taxon>Rhabditida</taxon>
        <taxon>Tylenchina</taxon>
        <taxon>Tylenchomorpha</taxon>
        <taxon>Sphaerularioidea</taxon>
        <taxon>Anguinidae</taxon>
        <taxon>Anguininae</taxon>
        <taxon>Ditylenchus</taxon>
    </lineage>
</organism>
<name>A0A915DRN9_9BILA</name>
<keyword evidence="1" id="KW-0472">Membrane</keyword>
<dbReference type="Proteomes" id="UP000887574">
    <property type="component" value="Unplaced"/>
</dbReference>
<proteinExistence type="predicted"/>
<reference evidence="3" key="1">
    <citation type="submission" date="2022-11" db="UniProtKB">
        <authorList>
            <consortium name="WormBaseParasite"/>
        </authorList>
    </citation>
    <scope>IDENTIFICATION</scope>
</reference>
<dbReference type="WBParaSite" id="jg22165">
    <property type="protein sequence ID" value="jg22165"/>
    <property type="gene ID" value="jg22165"/>
</dbReference>
<protein>
    <submittedName>
        <fullName evidence="3">G-protein coupled receptors family 1 profile domain-containing protein</fullName>
    </submittedName>
</protein>
<sequence length="121" mass="13769">MNALIYQVNAGVSFISGLVLNFLLFGLFFLKSLKEMKIYSKILLQTAVIDIILLTVNSTVIPVIYIESVKQSFFNMAFGDSNNMNIYLMCSAITGFSQYALPVQFIHRYLVVCRWIFFGSQ</sequence>
<feature type="transmembrane region" description="Helical" evidence="1">
    <location>
        <begin position="6"/>
        <end position="30"/>
    </location>
</feature>